<accession>A0ABW3XTE7</accession>
<keyword evidence="2" id="KW-1185">Reference proteome</keyword>
<comment type="caution">
    <text evidence="1">The sequence shown here is derived from an EMBL/GenBank/DDBJ whole genome shotgun (WGS) entry which is preliminary data.</text>
</comment>
<evidence type="ECO:0000313" key="1">
    <source>
        <dbReference type="EMBL" id="MFD1312440.1"/>
    </source>
</evidence>
<dbReference type="Proteomes" id="UP001597058">
    <property type="component" value="Unassembled WGS sequence"/>
</dbReference>
<gene>
    <name evidence="1" type="ORF">ACFQ5X_42495</name>
</gene>
<sequence>MPVLRQTCYLVLRKARIRAAGVWGLPEDGVVRFLRHRFSARQWLVAGHQTNAS</sequence>
<evidence type="ECO:0000313" key="2">
    <source>
        <dbReference type="Proteomes" id="UP001597058"/>
    </source>
</evidence>
<proteinExistence type="predicted"/>
<dbReference type="RefSeq" id="WP_381235774.1">
    <property type="nucleotide sequence ID" value="NZ_JBHSKH010000024.1"/>
</dbReference>
<protein>
    <submittedName>
        <fullName evidence="1">Uncharacterized protein</fullName>
    </submittedName>
</protein>
<organism evidence="1 2">
    <name type="scientific">Streptomyces kaempferi</name>
    <dbReference type="NCBI Taxonomy" id="333725"/>
    <lineage>
        <taxon>Bacteria</taxon>
        <taxon>Bacillati</taxon>
        <taxon>Actinomycetota</taxon>
        <taxon>Actinomycetes</taxon>
        <taxon>Kitasatosporales</taxon>
        <taxon>Streptomycetaceae</taxon>
        <taxon>Streptomyces</taxon>
    </lineage>
</organism>
<reference evidence="2" key="1">
    <citation type="journal article" date="2019" name="Int. J. Syst. Evol. Microbiol.">
        <title>The Global Catalogue of Microorganisms (GCM) 10K type strain sequencing project: providing services to taxonomists for standard genome sequencing and annotation.</title>
        <authorList>
            <consortium name="The Broad Institute Genomics Platform"/>
            <consortium name="The Broad Institute Genome Sequencing Center for Infectious Disease"/>
            <person name="Wu L."/>
            <person name="Ma J."/>
        </authorList>
    </citation>
    <scope>NUCLEOTIDE SEQUENCE [LARGE SCALE GENOMIC DNA]</scope>
    <source>
        <strain evidence="2">CGMCC 4.7020</strain>
    </source>
</reference>
<name>A0ABW3XTE7_9ACTN</name>
<dbReference type="EMBL" id="JBHTMM010000119">
    <property type="protein sequence ID" value="MFD1312440.1"/>
    <property type="molecule type" value="Genomic_DNA"/>
</dbReference>